<evidence type="ECO:0000313" key="2">
    <source>
        <dbReference type="Proteomes" id="UP001145114"/>
    </source>
</evidence>
<dbReference type="EMBL" id="JAMZIH010002941">
    <property type="protein sequence ID" value="KAJ1677125.1"/>
    <property type="molecule type" value="Genomic_DNA"/>
</dbReference>
<gene>
    <name evidence="1" type="ORF">EV182_006824</name>
</gene>
<protein>
    <submittedName>
        <fullName evidence="1">Uncharacterized protein</fullName>
    </submittedName>
</protein>
<proteinExistence type="predicted"/>
<keyword evidence="2" id="KW-1185">Reference proteome</keyword>
<name>A0ACC1HP18_9FUNG</name>
<reference evidence="1" key="1">
    <citation type="submission" date="2022-06" db="EMBL/GenBank/DDBJ databases">
        <title>Phylogenomic reconstructions and comparative analyses of Kickxellomycotina fungi.</title>
        <authorList>
            <person name="Reynolds N.K."/>
            <person name="Stajich J.E."/>
            <person name="Barry K."/>
            <person name="Grigoriev I.V."/>
            <person name="Crous P."/>
            <person name="Smith M.E."/>
        </authorList>
    </citation>
    <scope>NUCLEOTIDE SEQUENCE</scope>
    <source>
        <strain evidence="1">RSA 2271</strain>
    </source>
</reference>
<evidence type="ECO:0000313" key="1">
    <source>
        <dbReference type="EMBL" id="KAJ1677125.1"/>
    </source>
</evidence>
<sequence length="85" mass="10204">MIAQVPQLSGLQRDVLKLYRDCLRMIRAKPPESQARFRGYLRGEFEKHRHLARVRDAATIEYLLRKGRRRLEMYRSPNITDIHKL</sequence>
<accession>A0ACC1HP18</accession>
<organism evidence="1 2">
    <name type="scientific">Spiromyces aspiralis</name>
    <dbReference type="NCBI Taxonomy" id="68401"/>
    <lineage>
        <taxon>Eukaryota</taxon>
        <taxon>Fungi</taxon>
        <taxon>Fungi incertae sedis</taxon>
        <taxon>Zoopagomycota</taxon>
        <taxon>Kickxellomycotina</taxon>
        <taxon>Kickxellomycetes</taxon>
        <taxon>Kickxellales</taxon>
        <taxon>Kickxellaceae</taxon>
        <taxon>Spiromyces</taxon>
    </lineage>
</organism>
<dbReference type="Proteomes" id="UP001145114">
    <property type="component" value="Unassembled WGS sequence"/>
</dbReference>
<comment type="caution">
    <text evidence="1">The sequence shown here is derived from an EMBL/GenBank/DDBJ whole genome shotgun (WGS) entry which is preliminary data.</text>
</comment>